<dbReference type="AlphaFoldDB" id="A0A7W5GFG7"/>
<keyword evidence="1" id="KW-0472">Membrane</keyword>
<organism evidence="2 3">
    <name type="scientific">Microbacterium proteolyticum</name>
    <dbReference type="NCBI Taxonomy" id="1572644"/>
    <lineage>
        <taxon>Bacteria</taxon>
        <taxon>Bacillati</taxon>
        <taxon>Actinomycetota</taxon>
        <taxon>Actinomycetes</taxon>
        <taxon>Micrococcales</taxon>
        <taxon>Microbacteriaceae</taxon>
        <taxon>Microbacterium</taxon>
    </lineage>
</organism>
<evidence type="ECO:0000313" key="3">
    <source>
        <dbReference type="Proteomes" id="UP000543579"/>
    </source>
</evidence>
<proteinExistence type="predicted"/>
<feature type="transmembrane region" description="Helical" evidence="1">
    <location>
        <begin position="53"/>
        <end position="74"/>
    </location>
</feature>
<protein>
    <submittedName>
        <fullName evidence="2">Uncharacterized protein</fullName>
    </submittedName>
</protein>
<comment type="caution">
    <text evidence="2">The sequence shown here is derived from an EMBL/GenBank/DDBJ whole genome shotgun (WGS) entry which is preliminary data.</text>
</comment>
<dbReference type="Proteomes" id="UP000543579">
    <property type="component" value="Unassembled WGS sequence"/>
</dbReference>
<accession>A0A7W5GFG7</accession>
<feature type="transmembrane region" description="Helical" evidence="1">
    <location>
        <begin position="145"/>
        <end position="162"/>
    </location>
</feature>
<feature type="transmembrane region" description="Helical" evidence="1">
    <location>
        <begin position="94"/>
        <end position="118"/>
    </location>
</feature>
<sequence>MSARNTIVRSMHDLGLAAWFGGALMGAVGLNGAAALAQDPAERLSLSSTGWARWAPVQIAAILTHGIGGVGLILGNKTRLAGQPEARRNTIVKLAVTALAGGASVYAGALGATIWAHADEGGDGVTEPAETASHVLASAQKQQRIVQWVIPALTGILIVLGAQQGEQQRPAAGLLRSLGIR</sequence>
<name>A0A7W5GFG7_9MICO</name>
<evidence type="ECO:0000313" key="2">
    <source>
        <dbReference type="EMBL" id="MBB3157212.1"/>
    </source>
</evidence>
<dbReference type="EMBL" id="JACHXY010000001">
    <property type="protein sequence ID" value="MBB3157212.1"/>
    <property type="molecule type" value="Genomic_DNA"/>
</dbReference>
<reference evidence="2 3" key="1">
    <citation type="submission" date="2020-08" db="EMBL/GenBank/DDBJ databases">
        <title>Genomic Encyclopedia of Type Strains, Phase III (KMG-III): the genomes of soil and plant-associated and newly described type strains.</title>
        <authorList>
            <person name="Whitman W."/>
        </authorList>
    </citation>
    <scope>NUCLEOTIDE SEQUENCE [LARGE SCALE GENOMIC DNA]</scope>
    <source>
        <strain evidence="2 3">CECT 8356</strain>
    </source>
</reference>
<keyword evidence="1" id="KW-1133">Transmembrane helix</keyword>
<keyword evidence="1" id="KW-0812">Transmembrane</keyword>
<dbReference type="RefSeq" id="WP_183418652.1">
    <property type="nucleotide sequence ID" value="NZ_JACHXY010000001.1"/>
</dbReference>
<gene>
    <name evidence="2" type="ORF">FHS07_000896</name>
</gene>
<evidence type="ECO:0000256" key="1">
    <source>
        <dbReference type="SAM" id="Phobius"/>
    </source>
</evidence>